<dbReference type="Gene3D" id="3.30.70.100">
    <property type="match status" value="1"/>
</dbReference>
<dbReference type="AlphaFoldDB" id="A0AB39VZL1"/>
<dbReference type="GO" id="GO:0046872">
    <property type="term" value="F:metal ion binding"/>
    <property type="evidence" value="ECO:0007669"/>
    <property type="project" value="InterPro"/>
</dbReference>
<organism evidence="3">
    <name type="scientific">Flavobacterium sp. WC2409</name>
    <dbReference type="NCBI Taxonomy" id="3234139"/>
    <lineage>
        <taxon>Bacteria</taxon>
        <taxon>Pseudomonadati</taxon>
        <taxon>Bacteroidota</taxon>
        <taxon>Flavobacteriia</taxon>
        <taxon>Flavobacteriales</taxon>
        <taxon>Flavobacteriaceae</taxon>
        <taxon>Flavobacterium</taxon>
    </lineage>
</organism>
<dbReference type="RefSeq" id="WP_369752575.1">
    <property type="nucleotide sequence ID" value="NZ_CP165625.1"/>
</dbReference>
<dbReference type="SUPFAM" id="SSF55008">
    <property type="entry name" value="HMA, heavy metal-associated domain"/>
    <property type="match status" value="1"/>
</dbReference>
<feature type="domain" description="DUF3347" evidence="2">
    <location>
        <begin position="151"/>
        <end position="240"/>
    </location>
</feature>
<reference evidence="3" key="1">
    <citation type="submission" date="2024-07" db="EMBL/GenBank/DDBJ databases">
        <authorList>
            <person name="Biller S.J."/>
        </authorList>
    </citation>
    <scope>NUCLEOTIDE SEQUENCE</scope>
    <source>
        <strain evidence="3">WC2409</strain>
    </source>
</reference>
<accession>A0AB39VZL1</accession>
<evidence type="ECO:0000259" key="2">
    <source>
        <dbReference type="Pfam" id="PF11827"/>
    </source>
</evidence>
<name>A0AB39VZL1_9FLAO</name>
<evidence type="ECO:0000313" key="3">
    <source>
        <dbReference type="EMBL" id="XDU94614.1"/>
    </source>
</evidence>
<protein>
    <submittedName>
        <fullName evidence="3">DUF3347 domain-containing protein</fullName>
    </submittedName>
</protein>
<dbReference type="Pfam" id="PF11827">
    <property type="entry name" value="DUF3347"/>
    <property type="match status" value="1"/>
</dbReference>
<evidence type="ECO:0000256" key="1">
    <source>
        <dbReference type="SAM" id="SignalP"/>
    </source>
</evidence>
<dbReference type="CDD" id="cd00371">
    <property type="entry name" value="HMA"/>
    <property type="match status" value="1"/>
</dbReference>
<dbReference type="InterPro" id="IPR006121">
    <property type="entry name" value="HMA_dom"/>
</dbReference>
<dbReference type="EMBL" id="CP165625">
    <property type="protein sequence ID" value="XDU94614.1"/>
    <property type="molecule type" value="Genomic_DNA"/>
</dbReference>
<feature type="signal peptide" evidence="1">
    <location>
        <begin position="1"/>
        <end position="22"/>
    </location>
</feature>
<proteinExistence type="predicted"/>
<keyword evidence="1" id="KW-0732">Signal</keyword>
<dbReference type="InterPro" id="IPR036163">
    <property type="entry name" value="HMA_dom_sf"/>
</dbReference>
<dbReference type="InterPro" id="IPR021782">
    <property type="entry name" value="DUF3347"/>
</dbReference>
<feature type="chain" id="PRO_5044270020" evidence="1">
    <location>
        <begin position="23"/>
        <end position="283"/>
    </location>
</feature>
<gene>
    <name evidence="3" type="ORF">AB3G34_12045</name>
</gene>
<sequence>MKSLNKSVMAIILLLSVAFTNAQIKNAKTETVKIFGNCGMCETTIEKAGSLNKLASVDWDKDTKMAAITYDSAKTNPDEILKRIALAGYDSEKFLAPTDAFNTLPGCCQYEREAKVAEKMEMSSMNTMGGHDNHSDVGVTTKEQVNQLKLVFDDYFLLKDALVKTDASVASMKAKELLTAIATVKMEDLKMEEHMAWMKVYKELGSDVKSISETQDIKIQRDFFKSVSKNMYELMKVSKTDTPTYYQYCPMVKANWLSKENEVKNPYYGSKMMSCGKTVETIK</sequence>